<accession>A0A4V2XJQ2</accession>
<dbReference type="InterPro" id="IPR012296">
    <property type="entry name" value="Nuclease_put_TT1808"/>
</dbReference>
<dbReference type="Gene3D" id="3.90.1570.10">
    <property type="entry name" value="tt1808, chain A"/>
    <property type="match status" value="1"/>
</dbReference>
<dbReference type="OrthoDB" id="4537149at2"/>
<keyword evidence="2" id="KW-0540">Nuclease</keyword>
<sequence>MSPSVINRELSVMAVAAVAHYTLSDTPYALWVRGELADELHLPDDGTRVEVIGGEIVVSPSPTLDHNYILDDIHDALHDARTTDPSFRWTAARTSDLNLIPAEQGCVPDLNILDRETRLDTRRRKAKRLLPDEVEAVIEVTSPSNAKDDRPPKLLHDATTKWSGYARSGIPFYLLVDRDPRMPGVTLYGEPDVRAGTYEVLQTWKFGDVVRLPEPLGFEITTELWEPWDE</sequence>
<evidence type="ECO:0000313" key="3">
    <source>
        <dbReference type="Proteomes" id="UP000295431"/>
    </source>
</evidence>
<dbReference type="AlphaFoldDB" id="A0A4V2XJQ2"/>
<dbReference type="SUPFAM" id="SSF52980">
    <property type="entry name" value="Restriction endonuclease-like"/>
    <property type="match status" value="1"/>
</dbReference>
<dbReference type="Pfam" id="PF05685">
    <property type="entry name" value="Uma2"/>
    <property type="match status" value="1"/>
</dbReference>
<reference evidence="2 3" key="1">
    <citation type="submission" date="2019-03" db="EMBL/GenBank/DDBJ databases">
        <title>Draft genome sequences of novel Actinobacteria.</title>
        <authorList>
            <person name="Sahin N."/>
            <person name="Ay H."/>
            <person name="Saygin H."/>
        </authorList>
    </citation>
    <scope>NUCLEOTIDE SEQUENCE [LARGE SCALE GENOMIC DNA]</scope>
    <source>
        <strain evidence="2 3">DSM 45347</strain>
    </source>
</reference>
<gene>
    <name evidence="2" type="ORF">E1284_38220</name>
</gene>
<dbReference type="Proteomes" id="UP000295431">
    <property type="component" value="Unassembled WGS sequence"/>
</dbReference>
<name>A0A4V2XJQ2_9ACTN</name>
<dbReference type="PANTHER" id="PTHR35400:SF3">
    <property type="entry name" value="SLL1072 PROTEIN"/>
    <property type="match status" value="1"/>
</dbReference>
<dbReference type="EMBL" id="SMJW01000387">
    <property type="protein sequence ID" value="TDC03446.1"/>
    <property type="molecule type" value="Genomic_DNA"/>
</dbReference>
<dbReference type="PANTHER" id="PTHR35400">
    <property type="entry name" value="SLR1083 PROTEIN"/>
    <property type="match status" value="1"/>
</dbReference>
<dbReference type="InterPro" id="IPR011335">
    <property type="entry name" value="Restrct_endonuc-II-like"/>
</dbReference>
<feature type="domain" description="Putative restriction endonuclease" evidence="1">
    <location>
        <begin position="40"/>
        <end position="222"/>
    </location>
</feature>
<dbReference type="GO" id="GO:0004519">
    <property type="term" value="F:endonuclease activity"/>
    <property type="evidence" value="ECO:0007669"/>
    <property type="project" value="UniProtKB-KW"/>
</dbReference>
<keyword evidence="3" id="KW-1185">Reference proteome</keyword>
<evidence type="ECO:0000313" key="2">
    <source>
        <dbReference type="EMBL" id="TDC03446.1"/>
    </source>
</evidence>
<organism evidence="2 3">
    <name type="scientific">Actinomadura bangladeshensis</name>
    <dbReference type="NCBI Taxonomy" id="453573"/>
    <lineage>
        <taxon>Bacteria</taxon>
        <taxon>Bacillati</taxon>
        <taxon>Actinomycetota</taxon>
        <taxon>Actinomycetes</taxon>
        <taxon>Streptosporangiales</taxon>
        <taxon>Thermomonosporaceae</taxon>
        <taxon>Actinomadura</taxon>
    </lineage>
</organism>
<proteinExistence type="predicted"/>
<evidence type="ECO:0000259" key="1">
    <source>
        <dbReference type="Pfam" id="PF05685"/>
    </source>
</evidence>
<protein>
    <submittedName>
        <fullName evidence="2">Uma2 family endonuclease</fullName>
    </submittedName>
</protein>
<comment type="caution">
    <text evidence="2">The sequence shown here is derived from an EMBL/GenBank/DDBJ whole genome shotgun (WGS) entry which is preliminary data.</text>
</comment>
<keyword evidence="2" id="KW-0255">Endonuclease</keyword>
<dbReference type="InterPro" id="IPR008538">
    <property type="entry name" value="Uma2"/>
</dbReference>
<keyword evidence="2" id="KW-0378">Hydrolase</keyword>
<dbReference type="CDD" id="cd06260">
    <property type="entry name" value="DUF820-like"/>
    <property type="match status" value="1"/>
</dbReference>